<evidence type="ECO:0000313" key="1">
    <source>
        <dbReference type="EMBL" id="KAJ9067575.1"/>
    </source>
</evidence>
<dbReference type="EMBL" id="QTSX02003973">
    <property type="protein sequence ID" value="KAJ9067575.1"/>
    <property type="molecule type" value="Genomic_DNA"/>
</dbReference>
<gene>
    <name evidence="1" type="primary">SET3</name>
    <name evidence="1" type="ORF">DSO57_1037759</name>
</gene>
<proteinExistence type="predicted"/>
<protein>
    <submittedName>
        <fullName evidence="1">SET domain-containing protein 3</fullName>
    </submittedName>
</protein>
<keyword evidence="2" id="KW-1185">Reference proteome</keyword>
<accession>A0ACC2SZ54</accession>
<name>A0ACC2SZ54_9FUNG</name>
<organism evidence="1 2">
    <name type="scientific">Entomophthora muscae</name>
    <dbReference type="NCBI Taxonomy" id="34485"/>
    <lineage>
        <taxon>Eukaryota</taxon>
        <taxon>Fungi</taxon>
        <taxon>Fungi incertae sedis</taxon>
        <taxon>Zoopagomycota</taxon>
        <taxon>Entomophthoromycotina</taxon>
        <taxon>Entomophthoromycetes</taxon>
        <taxon>Entomophthorales</taxon>
        <taxon>Entomophthoraceae</taxon>
        <taxon>Entomophthora</taxon>
    </lineage>
</organism>
<sequence>MEPKQFIVEVTGKVILRSEYTQNSENLFSTVGTVMSDVVLHRSLNLAVDCREQPCIASHIRRHCKPNAELRSFFVAGVDTDVVHLGVFSTAPIAAGEEILLPWTLSAELLPDGLGNAVEEDLSKRLIAKAFHNAYNAIGRTLTQDQAKQVIQCLRQDCCPCLREPLCIMNRFFRIRKLFWSRMKLPTLAGIENPTTTTTTVASQSTAHEEKKAASGSETELDSSADVHLTCHPANELTPLEENSSPQQASLEPVLDTPQALEAVQSESRPTPPPLVKSCQPSSPAGISKSPASPTLPPLPAITPSCVVSRREQLQSMSLAKYFIAKYNSEHGLTPKEEKEVALRPTPPRSSATESEPVPHTSPPQATSSSTPQAAHENNQPAVASLPATQLTAASVSPDLMVAPQPPGVDNSPAPKKPSPVESPALRPKSPRERHPARLTPRKGQRLSWKQFVIDPKSESQPPLSSSRPLNGHSSNGHSRRALTRTAKRPVEWTSDFFCNLSACKRSSSHCISVSISKSSPLPAEGSIARCSSAYSQE</sequence>
<comment type="caution">
    <text evidence="1">The sequence shown here is derived from an EMBL/GenBank/DDBJ whole genome shotgun (WGS) entry which is preliminary data.</text>
</comment>
<reference evidence="1" key="1">
    <citation type="submission" date="2022-04" db="EMBL/GenBank/DDBJ databases">
        <title>Genome of the entomopathogenic fungus Entomophthora muscae.</title>
        <authorList>
            <person name="Elya C."/>
            <person name="Lovett B.R."/>
            <person name="Lee E."/>
            <person name="Macias A.M."/>
            <person name="Hajek A.E."/>
            <person name="De Bivort B.L."/>
            <person name="Kasson M.T."/>
            <person name="De Fine Licht H.H."/>
            <person name="Stajich J.E."/>
        </authorList>
    </citation>
    <scope>NUCLEOTIDE SEQUENCE</scope>
    <source>
        <strain evidence="1">Berkeley</strain>
    </source>
</reference>
<dbReference type="Proteomes" id="UP001165960">
    <property type="component" value="Unassembled WGS sequence"/>
</dbReference>
<evidence type="ECO:0000313" key="2">
    <source>
        <dbReference type="Proteomes" id="UP001165960"/>
    </source>
</evidence>